<proteinExistence type="predicted"/>
<accession>A0ABR0Q459</accession>
<evidence type="ECO:0000256" key="1">
    <source>
        <dbReference type="SAM" id="Coils"/>
    </source>
</evidence>
<sequence>MVESAQALSIEYAWKLEYKDTEDKCIQLERKFKSLEEGKSSLREQLKTHELCHNGKLDSPRQSREEAFKKYQEDTVRNLTKALPKLRSNLVLHTQVATSLMDLSQVDFDFLKDITAGSLSFIIYNPEGKIGRNFNQNGNKPPVLLPPIRLKHMRK</sequence>
<evidence type="ECO:0000313" key="3">
    <source>
        <dbReference type="Proteomes" id="UP001358586"/>
    </source>
</evidence>
<gene>
    <name evidence="2" type="ORF">PVK06_017796</name>
</gene>
<reference evidence="2 3" key="1">
    <citation type="submission" date="2023-03" db="EMBL/GenBank/DDBJ databases">
        <title>WGS of Gossypium arboreum.</title>
        <authorList>
            <person name="Yu D."/>
        </authorList>
    </citation>
    <scope>NUCLEOTIDE SEQUENCE [LARGE SCALE GENOMIC DNA]</scope>
    <source>
        <tissue evidence="2">Leaf</tissue>
    </source>
</reference>
<dbReference type="EMBL" id="JARKNE010000005">
    <property type="protein sequence ID" value="KAK5833930.1"/>
    <property type="molecule type" value="Genomic_DNA"/>
</dbReference>
<keyword evidence="1" id="KW-0175">Coiled coil</keyword>
<evidence type="ECO:0000313" key="2">
    <source>
        <dbReference type="EMBL" id="KAK5833930.1"/>
    </source>
</evidence>
<keyword evidence="3" id="KW-1185">Reference proteome</keyword>
<comment type="caution">
    <text evidence="2">The sequence shown here is derived from an EMBL/GenBank/DDBJ whole genome shotgun (WGS) entry which is preliminary data.</text>
</comment>
<feature type="coiled-coil region" evidence="1">
    <location>
        <begin position="18"/>
        <end position="45"/>
    </location>
</feature>
<dbReference type="Proteomes" id="UP001358586">
    <property type="component" value="Chromosome 5"/>
</dbReference>
<protein>
    <submittedName>
        <fullName evidence="2">Uncharacterized protein</fullName>
    </submittedName>
</protein>
<name>A0ABR0Q459_GOSAR</name>
<organism evidence="2 3">
    <name type="scientific">Gossypium arboreum</name>
    <name type="common">Tree cotton</name>
    <name type="synonym">Gossypium nanking</name>
    <dbReference type="NCBI Taxonomy" id="29729"/>
    <lineage>
        <taxon>Eukaryota</taxon>
        <taxon>Viridiplantae</taxon>
        <taxon>Streptophyta</taxon>
        <taxon>Embryophyta</taxon>
        <taxon>Tracheophyta</taxon>
        <taxon>Spermatophyta</taxon>
        <taxon>Magnoliopsida</taxon>
        <taxon>eudicotyledons</taxon>
        <taxon>Gunneridae</taxon>
        <taxon>Pentapetalae</taxon>
        <taxon>rosids</taxon>
        <taxon>malvids</taxon>
        <taxon>Malvales</taxon>
        <taxon>Malvaceae</taxon>
        <taxon>Malvoideae</taxon>
        <taxon>Gossypium</taxon>
    </lineage>
</organism>